<evidence type="ECO:0000259" key="1">
    <source>
        <dbReference type="Pfam" id="PF01425"/>
    </source>
</evidence>
<evidence type="ECO:0000313" key="3">
    <source>
        <dbReference type="Proteomes" id="UP000183487"/>
    </source>
</evidence>
<keyword evidence="3" id="KW-1185">Reference proteome</keyword>
<protein>
    <submittedName>
        <fullName evidence="2">Mandelamide amidase</fullName>
    </submittedName>
</protein>
<name>A0A1H1IA71_9BURK</name>
<dbReference type="AlphaFoldDB" id="A0A1H1IA71"/>
<dbReference type="PANTHER" id="PTHR11895">
    <property type="entry name" value="TRANSAMIDASE"/>
    <property type="match status" value="1"/>
</dbReference>
<dbReference type="GO" id="GO:0003824">
    <property type="term" value="F:catalytic activity"/>
    <property type="evidence" value="ECO:0007669"/>
    <property type="project" value="InterPro"/>
</dbReference>
<feature type="domain" description="Amidase" evidence="1">
    <location>
        <begin position="30"/>
        <end position="466"/>
    </location>
</feature>
<gene>
    <name evidence="2" type="ORF">SAMN05443245_4879</name>
</gene>
<dbReference type="PANTHER" id="PTHR11895:SF151">
    <property type="entry name" value="GLUTAMYL-TRNA(GLN) AMIDOTRANSFERASE SUBUNIT A"/>
    <property type="match status" value="1"/>
</dbReference>
<dbReference type="InterPro" id="IPR036928">
    <property type="entry name" value="AS_sf"/>
</dbReference>
<evidence type="ECO:0000313" key="2">
    <source>
        <dbReference type="EMBL" id="SDR34489.1"/>
    </source>
</evidence>
<accession>A0A1H1IA71</accession>
<dbReference type="Proteomes" id="UP000183487">
    <property type="component" value="Unassembled WGS sequence"/>
</dbReference>
<dbReference type="Gene3D" id="3.90.1300.10">
    <property type="entry name" value="Amidase signature (AS) domain"/>
    <property type="match status" value="1"/>
</dbReference>
<organism evidence="2 3">
    <name type="scientific">Paraburkholderia fungorum</name>
    <dbReference type="NCBI Taxonomy" id="134537"/>
    <lineage>
        <taxon>Bacteria</taxon>
        <taxon>Pseudomonadati</taxon>
        <taxon>Pseudomonadota</taxon>
        <taxon>Betaproteobacteria</taxon>
        <taxon>Burkholderiales</taxon>
        <taxon>Burkholderiaceae</taxon>
        <taxon>Paraburkholderia</taxon>
    </lineage>
</organism>
<dbReference type="SUPFAM" id="SSF75304">
    <property type="entry name" value="Amidase signature (AS) enzymes"/>
    <property type="match status" value="1"/>
</dbReference>
<dbReference type="NCBIfam" id="NF005688">
    <property type="entry name" value="PRK07488.1"/>
    <property type="match status" value="1"/>
</dbReference>
<sequence>MTWTVDEQLALTATQAVDAIQSGRLSATDYVATLLARAASLANLNSLTTIDLDGALAAAKRIDALSPAQKAQLPLAGLPVVIKDNINTAGLQTSAGTPALEGFVPATNAPSVQRLIDAGAIVLGKANMHELAFGITSTNLAAHAGPVRNPYDPSLIPGGSSGGTAVAIAARIVPAGLGTDTGGSTRIPAALTGIAGFRPSVGNGGKERRYHDPDAVVPISHTRDTVGPMARTVADIALLDGVITGAGGLPAIALSGLRIGLPEPLWEGLERQVEDVARAALNQLEAAGVVFVPVAMSDLDYLNAMVGSPIAVHEALGDVGAWLVANHAPVTTVAELAARIASPDVREIYDDVLAGVLSGEYQAALNHWRPRLQQYIAATFTDQRLDALLFPTTRLAATPIDDIHGSSTVSIDGSAPIPTMNAYLRNTDPASTSGIPGLSLAAGMTASGLPVGLELDGPLGEDRRLLAIGVAFEQLLGLLPAPVL</sequence>
<dbReference type="InterPro" id="IPR023631">
    <property type="entry name" value="Amidase_dom"/>
</dbReference>
<proteinExistence type="predicted"/>
<dbReference type="InterPro" id="IPR000120">
    <property type="entry name" value="Amidase"/>
</dbReference>
<dbReference type="EMBL" id="FNKP01000002">
    <property type="protein sequence ID" value="SDR34489.1"/>
    <property type="molecule type" value="Genomic_DNA"/>
</dbReference>
<dbReference type="Pfam" id="PF01425">
    <property type="entry name" value="Amidase"/>
    <property type="match status" value="1"/>
</dbReference>
<dbReference type="RefSeq" id="WP_074769368.1">
    <property type="nucleotide sequence ID" value="NZ_FNKP01000002.1"/>
</dbReference>
<dbReference type="OrthoDB" id="9811471at2"/>
<reference evidence="3" key="1">
    <citation type="submission" date="2016-10" db="EMBL/GenBank/DDBJ databases">
        <authorList>
            <person name="Varghese N."/>
        </authorList>
    </citation>
    <scope>NUCLEOTIDE SEQUENCE [LARGE SCALE GENOMIC DNA]</scope>
    <source>
        <strain evidence="3">GAS106B</strain>
    </source>
</reference>